<name>A0A8J9TL59_PHATR</name>
<dbReference type="Proteomes" id="UP000836788">
    <property type="component" value="Chromosome 5"/>
</dbReference>
<dbReference type="GO" id="GO:0006121">
    <property type="term" value="P:mitochondrial electron transport, succinate to ubiquinone"/>
    <property type="evidence" value="ECO:0007669"/>
    <property type="project" value="TreeGrafter"/>
</dbReference>
<dbReference type="PANTHER" id="PTHR12469">
    <property type="entry name" value="PROTEIN EMI5 HOMOLOG, MITOCHONDRIAL"/>
    <property type="match status" value="1"/>
</dbReference>
<organism evidence="3">
    <name type="scientific">Phaeodactylum tricornutum</name>
    <name type="common">Diatom</name>
    <dbReference type="NCBI Taxonomy" id="2850"/>
    <lineage>
        <taxon>Eukaryota</taxon>
        <taxon>Sar</taxon>
        <taxon>Stramenopiles</taxon>
        <taxon>Ochrophyta</taxon>
        <taxon>Bacillariophyta</taxon>
        <taxon>Bacillariophyceae</taxon>
        <taxon>Bacillariophycidae</taxon>
        <taxon>Naviculales</taxon>
        <taxon>Phaeodactylaceae</taxon>
        <taxon>Phaeodactylum</taxon>
    </lineage>
</organism>
<proteinExistence type="predicted"/>
<evidence type="ECO:0000313" key="3">
    <source>
        <dbReference type="EMBL" id="CAG9290732.1"/>
    </source>
</evidence>
<dbReference type="Pfam" id="PF03937">
    <property type="entry name" value="Sdh5"/>
    <property type="match status" value="1"/>
</dbReference>
<dbReference type="PANTHER" id="PTHR12469:SF2">
    <property type="entry name" value="SUCCINATE DEHYDROGENASE ASSEMBLY FACTOR 2, MITOCHONDRIAL"/>
    <property type="match status" value="1"/>
</dbReference>
<dbReference type="GO" id="GO:0034553">
    <property type="term" value="P:mitochondrial respiratory chain complex II assembly"/>
    <property type="evidence" value="ECO:0007669"/>
    <property type="project" value="TreeGrafter"/>
</dbReference>
<dbReference type="InterPro" id="IPR005631">
    <property type="entry name" value="SDH"/>
</dbReference>
<dbReference type="InterPro" id="IPR036714">
    <property type="entry name" value="SDH_sf"/>
</dbReference>
<dbReference type="GO" id="GO:0005739">
    <property type="term" value="C:mitochondrion"/>
    <property type="evidence" value="ECO:0007669"/>
    <property type="project" value="TreeGrafter"/>
</dbReference>
<evidence type="ECO:0000256" key="2">
    <source>
        <dbReference type="ARBA" id="ARBA00023186"/>
    </source>
</evidence>
<dbReference type="AlphaFoldDB" id="A0A8J9TL59"/>
<dbReference type="SUPFAM" id="SSF109910">
    <property type="entry name" value="YgfY-like"/>
    <property type="match status" value="1"/>
</dbReference>
<evidence type="ECO:0000256" key="1">
    <source>
        <dbReference type="ARBA" id="ARBA00023128"/>
    </source>
</evidence>
<reference evidence="3" key="1">
    <citation type="submission" date="2022-02" db="EMBL/GenBank/DDBJ databases">
        <authorList>
            <person name="Giguere J D."/>
        </authorList>
    </citation>
    <scope>NUCLEOTIDE SEQUENCE</scope>
    <source>
        <strain evidence="3">CCAP 1055/1</strain>
    </source>
</reference>
<keyword evidence="1" id="KW-0496">Mitochondrion</keyword>
<protein>
    <submittedName>
        <fullName evidence="3">Uncharacterized protein</fullName>
    </submittedName>
</protein>
<dbReference type="FunFam" id="1.10.150.250:FF:000004">
    <property type="entry name" value="Succinate dehydrogenase assembly factor 2, mitochondrial"/>
    <property type="match status" value="1"/>
</dbReference>
<keyword evidence="2" id="KW-0143">Chaperone</keyword>
<gene>
    <name evidence="3" type="ORF">PTTT1_LOCUS45727</name>
</gene>
<sequence>MIQPVGRKTVSLLVQHRTSASKRALLPAGRCVVVRGYQGEAGEGRPTLSAQEEALLKIARPKSEEIFAKHVEMPKLDQIPRANLGPEQAIDAADEAKLNLDIRRKRLIYRSKQRGWLEVDLLLGTYASEHVHTFAHDELNQFEAFVNLETIDIYNIITLRLDIPEHMKTPTQDSVIERIQKWARGSPLGKADPEKYRAVKSSAKLI</sequence>
<accession>A0A8J9TL59</accession>
<dbReference type="GO" id="GO:0006099">
    <property type="term" value="P:tricarboxylic acid cycle"/>
    <property type="evidence" value="ECO:0007669"/>
    <property type="project" value="TreeGrafter"/>
</dbReference>
<dbReference type="EMBL" id="OU594946">
    <property type="protein sequence ID" value="CAG9290732.1"/>
    <property type="molecule type" value="Genomic_DNA"/>
</dbReference>
<dbReference type="OMA" id="ERIQKWA"/>
<dbReference type="Gene3D" id="1.10.150.250">
    <property type="entry name" value="Flavinator of succinate dehydrogenase"/>
    <property type="match status" value="1"/>
</dbReference>